<feature type="binding site" evidence="9">
    <location>
        <begin position="171"/>
        <end position="178"/>
    </location>
    <ligand>
        <name>ATP</name>
        <dbReference type="ChEBI" id="CHEBI:30616"/>
    </ligand>
</feature>
<feature type="compositionally biased region" description="Low complexity" evidence="11">
    <location>
        <begin position="1127"/>
        <end position="1138"/>
    </location>
</feature>
<dbReference type="EMBL" id="JMSN01000035">
    <property type="protein sequence ID" value="KDN46460.1"/>
    <property type="molecule type" value="Genomic_DNA"/>
</dbReference>
<evidence type="ECO:0000256" key="9">
    <source>
        <dbReference type="PROSITE-ProRule" id="PRU00283"/>
    </source>
</evidence>
<dbReference type="InterPro" id="IPR027417">
    <property type="entry name" value="P-loop_NTPase"/>
</dbReference>
<feature type="compositionally biased region" description="Low complexity" evidence="11">
    <location>
        <begin position="1035"/>
        <end position="1047"/>
    </location>
</feature>
<evidence type="ECO:0000313" key="13">
    <source>
        <dbReference type="EMBL" id="KDN46460.1"/>
    </source>
</evidence>
<evidence type="ECO:0000256" key="4">
    <source>
        <dbReference type="ARBA" id="ARBA00022741"/>
    </source>
</evidence>
<dbReference type="GO" id="GO:0035371">
    <property type="term" value="C:microtubule plus-end"/>
    <property type="evidence" value="ECO:0007669"/>
    <property type="project" value="UniProtKB-ARBA"/>
</dbReference>
<evidence type="ECO:0000256" key="3">
    <source>
        <dbReference type="ARBA" id="ARBA00022701"/>
    </source>
</evidence>
<dbReference type="GO" id="GO:0005634">
    <property type="term" value="C:nucleus"/>
    <property type="evidence" value="ECO:0007669"/>
    <property type="project" value="UniProtKB-ARBA"/>
</dbReference>
<dbReference type="STRING" id="1037660.A0A066W6R4"/>
<dbReference type="GO" id="GO:0090307">
    <property type="term" value="P:mitotic spindle assembly"/>
    <property type="evidence" value="ECO:0007669"/>
    <property type="project" value="UniProtKB-ARBA"/>
</dbReference>
<dbReference type="GO" id="GO:0008574">
    <property type="term" value="F:plus-end-directed microtubule motor activity"/>
    <property type="evidence" value="ECO:0007669"/>
    <property type="project" value="UniProtKB-ARBA"/>
</dbReference>
<dbReference type="OMA" id="KFRWADE"/>
<name>A0A066W6R4_TILAU</name>
<dbReference type="Proteomes" id="UP000027361">
    <property type="component" value="Unassembled WGS sequence"/>
</dbReference>
<evidence type="ECO:0000256" key="10">
    <source>
        <dbReference type="SAM" id="Coils"/>
    </source>
</evidence>
<feature type="domain" description="Kinesin motor" evidence="12">
    <location>
        <begin position="5"/>
        <end position="419"/>
    </location>
</feature>
<dbReference type="Pfam" id="PF00225">
    <property type="entry name" value="Kinesin"/>
    <property type="match status" value="1"/>
</dbReference>
<keyword evidence="8" id="KW-0206">Cytoskeleton</keyword>
<keyword evidence="6 10" id="KW-0175">Coiled coil</keyword>
<dbReference type="HOGENOM" id="CLU_001485_21_0_1"/>
<dbReference type="GO" id="GO:0061673">
    <property type="term" value="C:mitotic spindle astral microtubule"/>
    <property type="evidence" value="ECO:0007669"/>
    <property type="project" value="UniProtKB-ARBA"/>
</dbReference>
<dbReference type="Gene3D" id="3.40.850.10">
    <property type="entry name" value="Kinesin motor domain"/>
    <property type="match status" value="1"/>
</dbReference>
<accession>A0A066W6R4</accession>
<dbReference type="GO" id="GO:0010970">
    <property type="term" value="P:transport along microtubule"/>
    <property type="evidence" value="ECO:0007669"/>
    <property type="project" value="UniProtKB-ARBA"/>
</dbReference>
<keyword evidence="3" id="KW-0493">Microtubule</keyword>
<dbReference type="GO" id="GO:0070462">
    <property type="term" value="P:plus-end specific microtubule depolymerization"/>
    <property type="evidence" value="ECO:0007669"/>
    <property type="project" value="UniProtKB-ARBA"/>
</dbReference>
<dbReference type="InterPro" id="IPR027640">
    <property type="entry name" value="Kinesin-like_fam"/>
</dbReference>
<dbReference type="FunFam" id="3.40.850.10:FF:000090">
    <property type="entry name" value="Kinesin-like protein"/>
    <property type="match status" value="1"/>
</dbReference>
<dbReference type="GO" id="GO:0033047">
    <property type="term" value="P:regulation of mitotic sister chromatid segregation"/>
    <property type="evidence" value="ECO:0007669"/>
    <property type="project" value="UniProtKB-ARBA"/>
</dbReference>
<gene>
    <name evidence="13" type="ORF">K437DRAFT_235207</name>
</gene>
<dbReference type="GO" id="GO:0008017">
    <property type="term" value="F:microtubule binding"/>
    <property type="evidence" value="ECO:0007669"/>
    <property type="project" value="InterPro"/>
</dbReference>
<dbReference type="PRINTS" id="PR00380">
    <property type="entry name" value="KINESINHEAVY"/>
</dbReference>
<proteinExistence type="inferred from homology"/>
<comment type="caution">
    <text evidence="13">The sequence shown here is derived from an EMBL/GenBank/DDBJ whole genome shotgun (WGS) entry which is preliminary data.</text>
</comment>
<feature type="region of interest" description="Disordered" evidence="11">
    <location>
        <begin position="1013"/>
        <end position="1052"/>
    </location>
</feature>
<evidence type="ECO:0000256" key="6">
    <source>
        <dbReference type="ARBA" id="ARBA00023054"/>
    </source>
</evidence>
<dbReference type="InterPro" id="IPR036961">
    <property type="entry name" value="Kinesin_motor_dom_sf"/>
</dbReference>
<evidence type="ECO:0000256" key="5">
    <source>
        <dbReference type="ARBA" id="ARBA00022840"/>
    </source>
</evidence>
<dbReference type="SUPFAM" id="SSF52540">
    <property type="entry name" value="P-loop containing nucleoside triphosphate hydrolases"/>
    <property type="match status" value="1"/>
</dbReference>
<dbReference type="InterPro" id="IPR019821">
    <property type="entry name" value="Kinesin_motor_CS"/>
</dbReference>
<evidence type="ECO:0000256" key="1">
    <source>
        <dbReference type="ARBA" id="ARBA00004245"/>
    </source>
</evidence>
<keyword evidence="2" id="KW-0963">Cytoplasm</keyword>
<organism evidence="13 14">
    <name type="scientific">Tilletiaria anomala (strain ATCC 24038 / CBS 436.72 / UBC 951)</name>
    <dbReference type="NCBI Taxonomy" id="1037660"/>
    <lineage>
        <taxon>Eukaryota</taxon>
        <taxon>Fungi</taxon>
        <taxon>Dikarya</taxon>
        <taxon>Basidiomycota</taxon>
        <taxon>Ustilaginomycotina</taxon>
        <taxon>Exobasidiomycetes</taxon>
        <taxon>Georgefischeriales</taxon>
        <taxon>Tilletiariaceae</taxon>
        <taxon>Tilletiaria</taxon>
    </lineage>
</organism>
<keyword evidence="14" id="KW-1185">Reference proteome</keyword>
<dbReference type="InParanoid" id="A0A066W6R4"/>
<dbReference type="GO" id="GO:0005524">
    <property type="term" value="F:ATP binding"/>
    <property type="evidence" value="ECO:0007669"/>
    <property type="project" value="UniProtKB-UniRule"/>
</dbReference>
<evidence type="ECO:0000256" key="2">
    <source>
        <dbReference type="ARBA" id="ARBA00022490"/>
    </source>
</evidence>
<comment type="similarity">
    <text evidence="9">Belongs to the TRAFAC class myosin-kinesin ATPase superfamily. Kinesin family.</text>
</comment>
<evidence type="ECO:0000313" key="14">
    <source>
        <dbReference type="Proteomes" id="UP000027361"/>
    </source>
</evidence>
<dbReference type="OrthoDB" id="3176171at2759"/>
<feature type="compositionally biased region" description="Polar residues" evidence="11">
    <location>
        <begin position="944"/>
        <end position="959"/>
    </location>
</feature>
<dbReference type="PANTHER" id="PTHR47968:SF13">
    <property type="entry name" value="KINESIN-LIKE PROTEIN KIF19 ISOFORM X1"/>
    <property type="match status" value="1"/>
</dbReference>
<dbReference type="PROSITE" id="PS50067">
    <property type="entry name" value="KINESIN_MOTOR_2"/>
    <property type="match status" value="1"/>
</dbReference>
<dbReference type="GO" id="GO:0051656">
    <property type="term" value="P:establishment of organelle localization"/>
    <property type="evidence" value="ECO:0007669"/>
    <property type="project" value="UniProtKB-ARBA"/>
</dbReference>
<dbReference type="PROSITE" id="PS00411">
    <property type="entry name" value="KINESIN_MOTOR_1"/>
    <property type="match status" value="1"/>
</dbReference>
<dbReference type="SMART" id="SM00129">
    <property type="entry name" value="KISc"/>
    <property type="match status" value="1"/>
</dbReference>
<feature type="coiled-coil region" evidence="10">
    <location>
        <begin position="434"/>
        <end position="497"/>
    </location>
</feature>
<dbReference type="PANTHER" id="PTHR47968">
    <property type="entry name" value="CENTROMERE PROTEIN E"/>
    <property type="match status" value="1"/>
</dbReference>
<evidence type="ECO:0000256" key="8">
    <source>
        <dbReference type="ARBA" id="ARBA00023212"/>
    </source>
</evidence>
<feature type="region of interest" description="Disordered" evidence="11">
    <location>
        <begin position="1085"/>
        <end position="1138"/>
    </location>
</feature>
<dbReference type="GeneID" id="25262887"/>
<feature type="region of interest" description="Disordered" evidence="11">
    <location>
        <begin position="743"/>
        <end position="769"/>
    </location>
</feature>
<evidence type="ECO:0000256" key="11">
    <source>
        <dbReference type="SAM" id="MobiDB-lite"/>
    </source>
</evidence>
<dbReference type="RefSeq" id="XP_013243549.1">
    <property type="nucleotide sequence ID" value="XM_013388095.1"/>
</dbReference>
<evidence type="ECO:0000259" key="12">
    <source>
        <dbReference type="PROSITE" id="PS50067"/>
    </source>
</evidence>
<comment type="subcellular location">
    <subcellularLocation>
        <location evidence="1">Cytoplasm</location>
        <location evidence="1">Cytoskeleton</location>
    </subcellularLocation>
</comment>
<keyword evidence="5 9" id="KW-0067">ATP-binding</keyword>
<dbReference type="InterPro" id="IPR001752">
    <property type="entry name" value="Kinesin_motor_dom"/>
</dbReference>
<feature type="region of interest" description="Disordered" evidence="11">
    <location>
        <begin position="920"/>
        <end position="980"/>
    </location>
</feature>
<sequence>MAESSITVAVRVRPFSAKEAALLAPVDTYQPFLGDGGLGGSPFKAQQLGAFPSSAAASTNLATGAAASGGSNAAAGPGPGSLRTKYLRSIVSPVDDKVLIFDPPDTNPLTRLYASTANTFAHGARRYKDVRYAFDRVFPDHSTQQDVFENTTKPLLDGILRGYNASVFAYGATGCGKTHTISGTAEDPGIIFLTMRELYQRVADCNDEMDVNIRLSYLEIYNETIRDLLSNEPTPPGQGLALREDSANKISVVGISEHSPQSPVEVLDMITEGNKRRTMSPTEANAVSSRSHAVLQINVTQRPRTAGLIEEMTSASLNIIDLAGSERAAATRNNGQRMKEGANINKSLLALGNCINALCQSGGQKGRHVPYRNSKLTRLLKFSLGGNCKTVMIVCASPSSAHYEETHNTLKYANQAKNIRTKVTRNLMNVDRHVAQYVQAIHELNEEVAQLKAKLAEKGQLDSAAEKRRKAEVAKEVEEAKHKMRDSTERVKNLVCEKSSCEAVLDAARLRSTILRARQQTVASEIQTTIASGNAAPSDLESEQDILEQMIAQADAIATDPALLASIRSLNNSLQMQQAIIIAASHNTRFDADASETIKNLGTTFQAEINALRCTVKLEAMLEAVRESNLTAQVMTTLATRCTVAAKEAAGELDYYAGRMKAGDTIDGLQSAISSLAGQFRDVAAVNDSTLLSATGARTATVAAPAGAPTRNSAIRRARQSLSQAALPSPSPAKRVAVTAPAPVPAPAPARMAHRQSLQTSGGASHGFLAPTPLSPITASPACAQRVSTGYAAPTAASRAHVVGSPRIRVMNSPRRMTRRQSLMAIRRTSSVSATNAAGAKPAAAVADKKKAFRWADEAGEGKIDDAGSPLKMKSAASVHPLRQHITSRGDDMEPPTTTLLDGAHHLRIKANSEWEDVMLGDQPAKPPSASTARQSIAAKRLPSSRSGPLNAGSKNGSGAVTAPAKRSASTSSIEHDKSSDDLVASISLSSSTAGAAPSDQRAAACRSFEVAGKSRPAAEAEGGDASRPSERVRLSLSGNSNNNMGSAPSLPSTRVAFSDVRNISGSACNAPSNSAFANNDENAFEHQGNQQCPLVHGSETRGTPYKRRESSGGSGSRVGPVRRARGSLSSSSLAANSSGALKLGSGSKVPAAGALASPGALALPPVFAAIAKERDALASASAAAAPGPGGESAPAKPKPLARGPPGNTAARAAAAAAAATAGNVNADSSSSSASTSTIAAPPSSPSTKRGVARRVAATTRGIASGGAQARRVSLNVAQPQPGADAGAGAGAAVTRLESRAGAAVWT</sequence>
<keyword evidence="4 9" id="KW-0547">Nucleotide-binding</keyword>
<feature type="region of interest" description="Disordered" evidence="11">
    <location>
        <begin position="1182"/>
        <end position="1255"/>
    </location>
</feature>
<reference evidence="13 14" key="1">
    <citation type="submission" date="2014-05" db="EMBL/GenBank/DDBJ databases">
        <title>Draft genome sequence of a rare smut relative, Tilletiaria anomala UBC 951.</title>
        <authorList>
            <consortium name="DOE Joint Genome Institute"/>
            <person name="Toome M."/>
            <person name="Kuo A."/>
            <person name="Henrissat B."/>
            <person name="Lipzen A."/>
            <person name="Tritt A."/>
            <person name="Yoshinaga Y."/>
            <person name="Zane M."/>
            <person name="Barry K."/>
            <person name="Grigoriev I.V."/>
            <person name="Spatafora J.W."/>
            <person name="Aimea M.C."/>
        </authorList>
    </citation>
    <scope>NUCLEOTIDE SEQUENCE [LARGE SCALE GENOMIC DNA]</scope>
    <source>
        <strain evidence="13 14">UBC 951</strain>
    </source>
</reference>
<dbReference type="CDD" id="cd01370">
    <property type="entry name" value="KISc_KIP3_like"/>
    <property type="match status" value="1"/>
</dbReference>
<keyword evidence="7 9" id="KW-0505">Motor protein</keyword>
<protein>
    <submittedName>
        <fullName evidence="13">Kinesin-domain-containing protein</fullName>
    </submittedName>
</protein>
<evidence type="ECO:0000256" key="7">
    <source>
        <dbReference type="ARBA" id="ARBA00023175"/>
    </source>
</evidence>